<evidence type="ECO:0000313" key="6">
    <source>
        <dbReference type="Proteomes" id="UP000094784"/>
    </source>
</evidence>
<dbReference type="GO" id="GO:0043565">
    <property type="term" value="F:sequence-specific DNA binding"/>
    <property type="evidence" value="ECO:0007669"/>
    <property type="project" value="InterPro"/>
</dbReference>
<dbReference type="AlphaFoldDB" id="A0A1E4R7H3"/>
<accession>A0A1E4R7H3</accession>
<dbReference type="SMART" id="SM00342">
    <property type="entry name" value="HTH_ARAC"/>
    <property type="match status" value="1"/>
</dbReference>
<dbReference type="InterPro" id="IPR050204">
    <property type="entry name" value="AraC_XylS_family_regulators"/>
</dbReference>
<comment type="caution">
    <text evidence="5">The sequence shown here is derived from an EMBL/GenBank/DDBJ whole genome shotgun (WGS) entry which is preliminary data.</text>
</comment>
<dbReference type="PROSITE" id="PS01124">
    <property type="entry name" value="HTH_ARAC_FAMILY_2"/>
    <property type="match status" value="1"/>
</dbReference>
<dbReference type="OrthoDB" id="183331at2"/>
<evidence type="ECO:0000256" key="3">
    <source>
        <dbReference type="ARBA" id="ARBA00023163"/>
    </source>
</evidence>
<evidence type="ECO:0000259" key="4">
    <source>
        <dbReference type="PROSITE" id="PS01124"/>
    </source>
</evidence>
<reference evidence="5 6" key="1">
    <citation type="submission" date="2016-09" db="EMBL/GenBank/DDBJ databases">
        <title>Draft genome sequence of the soil isolate, Lysinibacillus fusiformis M5, a potential hypoxanthine producer.</title>
        <authorList>
            <person name="Gallegos-Monterrosa R."/>
            <person name="Maroti G."/>
            <person name="Balint B."/>
            <person name="Kovacs A.T."/>
        </authorList>
    </citation>
    <scope>NUCLEOTIDE SEQUENCE [LARGE SCALE GENOMIC DNA]</scope>
    <source>
        <strain evidence="5 6">M5</strain>
    </source>
</reference>
<dbReference type="Gene3D" id="1.10.10.60">
    <property type="entry name" value="Homeodomain-like"/>
    <property type="match status" value="2"/>
</dbReference>
<proteinExistence type="predicted"/>
<dbReference type="Pfam" id="PF02311">
    <property type="entry name" value="AraC_binding"/>
    <property type="match status" value="1"/>
</dbReference>
<protein>
    <submittedName>
        <fullName evidence="5">AraC family transcriptional regulator</fullName>
    </submittedName>
</protein>
<feature type="domain" description="HTH araC/xylS-type" evidence="4">
    <location>
        <begin position="159"/>
        <end position="256"/>
    </location>
</feature>
<dbReference type="InterPro" id="IPR018060">
    <property type="entry name" value="HTH_AraC"/>
</dbReference>
<evidence type="ECO:0000256" key="1">
    <source>
        <dbReference type="ARBA" id="ARBA00023015"/>
    </source>
</evidence>
<dbReference type="InterPro" id="IPR009057">
    <property type="entry name" value="Homeodomain-like_sf"/>
</dbReference>
<dbReference type="EMBL" id="MECQ01000001">
    <property type="protein sequence ID" value="ODV56383.1"/>
    <property type="molecule type" value="Genomic_DNA"/>
</dbReference>
<dbReference type="GO" id="GO:0003700">
    <property type="term" value="F:DNA-binding transcription factor activity"/>
    <property type="evidence" value="ECO:0007669"/>
    <property type="project" value="InterPro"/>
</dbReference>
<dbReference type="Pfam" id="PF12833">
    <property type="entry name" value="HTH_18"/>
    <property type="match status" value="1"/>
</dbReference>
<keyword evidence="2" id="KW-0238">DNA-binding</keyword>
<name>A0A1E4R7H3_9BACI</name>
<dbReference type="Proteomes" id="UP000094784">
    <property type="component" value="Unassembled WGS sequence"/>
</dbReference>
<dbReference type="PANTHER" id="PTHR46796">
    <property type="entry name" value="HTH-TYPE TRANSCRIPTIONAL ACTIVATOR RHAS-RELATED"/>
    <property type="match status" value="1"/>
</dbReference>
<gene>
    <name evidence="5" type="ORF">BG258_10990</name>
</gene>
<evidence type="ECO:0000256" key="2">
    <source>
        <dbReference type="ARBA" id="ARBA00023125"/>
    </source>
</evidence>
<keyword evidence="1" id="KW-0805">Transcription regulation</keyword>
<dbReference type="PANTHER" id="PTHR46796:SF2">
    <property type="entry name" value="TRANSCRIPTIONAL REGULATORY PROTEIN"/>
    <property type="match status" value="1"/>
</dbReference>
<evidence type="ECO:0000313" key="5">
    <source>
        <dbReference type="EMBL" id="ODV56383.1"/>
    </source>
</evidence>
<dbReference type="SUPFAM" id="SSF51215">
    <property type="entry name" value="Regulatory protein AraC"/>
    <property type="match status" value="1"/>
</dbReference>
<dbReference type="SUPFAM" id="SSF46689">
    <property type="entry name" value="Homeodomain-like"/>
    <property type="match status" value="1"/>
</dbReference>
<dbReference type="InterPro" id="IPR003313">
    <property type="entry name" value="AraC-bd"/>
</dbReference>
<dbReference type="RefSeq" id="WP_069481376.1">
    <property type="nucleotide sequence ID" value="NZ_KV766182.1"/>
</dbReference>
<sequence length="259" mass="30022">MQQFTYKKMDGITALKASFTDFKYKKHAHQEYAFGVTLKGIQHYHLDGSLQLSHQNGVMLFNPEQVHDGMAYNREGLEYVMLYVEPSLFLEAIQKREIISFDKPIIYNNRIKNHILKLSHAILTEENSALCHELFLHLSDGLVEQDFSPAMQMDSIMIRKAKEIIHSHVENTLKIEDICQELQLTTFQFIRLFKKHTGITPYQYFLNCKVERAKSIIEQTGDIYAGVAQCGFVDLPHLNKHFKSIFGITAFEYVSIIKN</sequence>
<organism evidence="5 6">
    <name type="scientific">Lysinibacillus fusiformis</name>
    <dbReference type="NCBI Taxonomy" id="28031"/>
    <lineage>
        <taxon>Bacteria</taxon>
        <taxon>Bacillati</taxon>
        <taxon>Bacillota</taxon>
        <taxon>Bacilli</taxon>
        <taxon>Bacillales</taxon>
        <taxon>Bacillaceae</taxon>
        <taxon>Lysinibacillus</taxon>
    </lineage>
</organism>
<dbReference type="InterPro" id="IPR037923">
    <property type="entry name" value="HTH-like"/>
</dbReference>
<keyword evidence="3" id="KW-0804">Transcription</keyword>